<dbReference type="InterPro" id="IPR037873">
    <property type="entry name" value="BamE-like"/>
</dbReference>
<dbReference type="Pfam" id="PF04355">
    <property type="entry name" value="BamE"/>
    <property type="match status" value="1"/>
</dbReference>
<keyword evidence="7" id="KW-1185">Reference proteome</keyword>
<dbReference type="GO" id="GO:0051205">
    <property type="term" value="P:protein insertion into membrane"/>
    <property type="evidence" value="ECO:0007669"/>
    <property type="project" value="TreeGrafter"/>
</dbReference>
<accession>M7PES1</accession>
<organism evidence="6 7">
    <name type="scientific">Methylophaga lonarensis MPL</name>
    <dbReference type="NCBI Taxonomy" id="1286106"/>
    <lineage>
        <taxon>Bacteria</taxon>
        <taxon>Pseudomonadati</taxon>
        <taxon>Pseudomonadota</taxon>
        <taxon>Gammaproteobacteria</taxon>
        <taxon>Thiotrichales</taxon>
        <taxon>Piscirickettsiaceae</taxon>
        <taxon>Methylophaga</taxon>
    </lineage>
</organism>
<dbReference type="GO" id="GO:0030674">
    <property type="term" value="F:protein-macromolecule adaptor activity"/>
    <property type="evidence" value="ECO:0007669"/>
    <property type="project" value="TreeGrafter"/>
</dbReference>
<keyword evidence="6" id="KW-0449">Lipoprotein</keyword>
<feature type="region of interest" description="Disordered" evidence="4">
    <location>
        <begin position="118"/>
        <end position="148"/>
    </location>
</feature>
<feature type="compositionally biased region" description="Basic and acidic residues" evidence="4">
    <location>
        <begin position="118"/>
        <end position="137"/>
    </location>
</feature>
<dbReference type="InterPro" id="IPR026592">
    <property type="entry name" value="BamE"/>
</dbReference>
<dbReference type="GO" id="GO:0043165">
    <property type="term" value="P:Gram-negative-bacterium-type cell outer membrane assembly"/>
    <property type="evidence" value="ECO:0007669"/>
    <property type="project" value="TreeGrafter"/>
</dbReference>
<sequence length="148" mass="17047">MIGRLEPGMTKSQVAFVMGSPLLINTFQPNRWDYLYSFQPGNGPRQQQRITLYFDEEERLEYVQGDVRIVERSEMPEFDTAGVNVVVPLQEHRTGFFRGLMGAVGLGRDDDQIIDRRDDSSTREIVEDAQLEDRVEELPEAVQEEIQP</sequence>
<dbReference type="GO" id="GO:1990063">
    <property type="term" value="C:Bam protein complex"/>
    <property type="evidence" value="ECO:0007669"/>
    <property type="project" value="TreeGrafter"/>
</dbReference>
<name>M7PES1_9GAMM</name>
<evidence type="ECO:0000313" key="7">
    <source>
        <dbReference type="Proteomes" id="UP000012019"/>
    </source>
</evidence>
<dbReference type="eggNOG" id="COG2913">
    <property type="taxonomic scope" value="Bacteria"/>
</dbReference>
<evidence type="ECO:0000256" key="4">
    <source>
        <dbReference type="SAM" id="MobiDB-lite"/>
    </source>
</evidence>
<keyword evidence="2" id="KW-0472">Membrane</keyword>
<dbReference type="EMBL" id="APHR01000058">
    <property type="protein sequence ID" value="EMR12385.1"/>
    <property type="molecule type" value="Genomic_DNA"/>
</dbReference>
<gene>
    <name evidence="6" type="ORF">MPL1_10647</name>
</gene>
<keyword evidence="3" id="KW-0998">Cell outer membrane</keyword>
<evidence type="ECO:0000259" key="5">
    <source>
        <dbReference type="Pfam" id="PF04355"/>
    </source>
</evidence>
<dbReference type="STRING" id="1286106.MPL1_10647"/>
<dbReference type="AlphaFoldDB" id="M7PES1"/>
<comment type="caution">
    <text evidence="6">The sequence shown here is derived from an EMBL/GenBank/DDBJ whole genome shotgun (WGS) entry which is preliminary data.</text>
</comment>
<proteinExistence type="predicted"/>
<dbReference type="PANTHER" id="PTHR37482">
    <property type="entry name" value="OUTER MEMBRANE PROTEIN ASSEMBLY FACTOR BAME"/>
    <property type="match status" value="1"/>
</dbReference>
<protein>
    <submittedName>
        <fullName evidence="6">Outer membrane lipoprotein SmpA</fullName>
    </submittedName>
</protein>
<evidence type="ECO:0000256" key="2">
    <source>
        <dbReference type="ARBA" id="ARBA00023136"/>
    </source>
</evidence>
<dbReference type="InterPro" id="IPR007450">
    <property type="entry name" value="BamE_dom"/>
</dbReference>
<dbReference type="Proteomes" id="UP000012019">
    <property type="component" value="Unassembled WGS sequence"/>
</dbReference>
<feature type="domain" description="Outer membrane protein assembly factor BamE" evidence="5">
    <location>
        <begin position="2"/>
        <end position="61"/>
    </location>
</feature>
<evidence type="ECO:0000256" key="3">
    <source>
        <dbReference type="ARBA" id="ARBA00023237"/>
    </source>
</evidence>
<dbReference type="PATRIC" id="fig|1286106.3.peg.2133"/>
<dbReference type="PANTHER" id="PTHR37482:SF1">
    <property type="entry name" value="OUTER MEMBRANE PROTEIN ASSEMBLY FACTOR BAME"/>
    <property type="match status" value="1"/>
</dbReference>
<feature type="compositionally biased region" description="Acidic residues" evidence="4">
    <location>
        <begin position="138"/>
        <end position="148"/>
    </location>
</feature>
<evidence type="ECO:0000256" key="1">
    <source>
        <dbReference type="ARBA" id="ARBA00022729"/>
    </source>
</evidence>
<dbReference type="Gene3D" id="3.30.1450.10">
    <property type="match status" value="1"/>
</dbReference>
<reference evidence="6 7" key="1">
    <citation type="journal article" date="2013" name="Genome Announc.">
        <title>Draft Genome Sequence of Methylophaga lonarensis MPLT, a Haloalkaliphilic (Non-Methane-Utilizing) Methylotroph.</title>
        <authorList>
            <person name="Shetty S.A."/>
            <person name="Marathe N.P."/>
            <person name="Munot H."/>
            <person name="Antony C.P."/>
            <person name="Dhotre D.P."/>
            <person name="Murrell J.C."/>
            <person name="Shouche Y.S."/>
        </authorList>
    </citation>
    <scope>NUCLEOTIDE SEQUENCE [LARGE SCALE GENOMIC DNA]</scope>
    <source>
        <strain evidence="6 7">MPL</strain>
    </source>
</reference>
<keyword evidence="1" id="KW-0732">Signal</keyword>
<evidence type="ECO:0000313" key="6">
    <source>
        <dbReference type="EMBL" id="EMR12385.1"/>
    </source>
</evidence>